<feature type="transmembrane region" description="Helical" evidence="1">
    <location>
        <begin position="132"/>
        <end position="154"/>
    </location>
</feature>
<name>A0A4Q7CLQ6_9STAP</name>
<evidence type="ECO:0000259" key="2">
    <source>
        <dbReference type="Pfam" id="PF04235"/>
    </source>
</evidence>
<organism evidence="3 4">
    <name type="scientific">Staphylococcus condimenti</name>
    <dbReference type="NCBI Taxonomy" id="70255"/>
    <lineage>
        <taxon>Bacteria</taxon>
        <taxon>Bacillati</taxon>
        <taxon>Bacillota</taxon>
        <taxon>Bacilli</taxon>
        <taxon>Bacillales</taxon>
        <taxon>Staphylococcaceae</taxon>
        <taxon>Staphylococcus</taxon>
    </lineage>
</organism>
<evidence type="ECO:0000313" key="4">
    <source>
        <dbReference type="Proteomes" id="UP000293854"/>
    </source>
</evidence>
<evidence type="ECO:0000256" key="1">
    <source>
        <dbReference type="SAM" id="Phobius"/>
    </source>
</evidence>
<protein>
    <submittedName>
        <fullName evidence="3">DUF418 domain-containing protein</fullName>
    </submittedName>
</protein>
<keyword evidence="1" id="KW-1133">Transmembrane helix</keyword>
<dbReference type="InterPro" id="IPR052529">
    <property type="entry name" value="Bact_Transport_Assoc"/>
</dbReference>
<feature type="transmembrane region" description="Helical" evidence="1">
    <location>
        <begin position="109"/>
        <end position="125"/>
    </location>
</feature>
<keyword evidence="1" id="KW-0812">Transmembrane</keyword>
<dbReference type="InterPro" id="IPR007349">
    <property type="entry name" value="DUF418"/>
</dbReference>
<accession>A0A4Q7CLQ6</accession>
<dbReference type="PANTHER" id="PTHR30590">
    <property type="entry name" value="INNER MEMBRANE PROTEIN"/>
    <property type="match status" value="1"/>
</dbReference>
<feature type="domain" description="DUF418" evidence="2">
    <location>
        <begin position="199"/>
        <end position="332"/>
    </location>
</feature>
<dbReference type="RefSeq" id="WP_130135783.1">
    <property type="nucleotide sequence ID" value="NZ_RQTE01000316.1"/>
</dbReference>
<comment type="caution">
    <text evidence="3">The sequence shown here is derived from an EMBL/GenBank/DDBJ whole genome shotgun (WGS) entry which is preliminary data.</text>
</comment>
<feature type="transmembrane region" description="Helical" evidence="1">
    <location>
        <begin position="12"/>
        <end position="31"/>
    </location>
</feature>
<gene>
    <name evidence="3" type="ORF">EIG99_12110</name>
</gene>
<dbReference type="EMBL" id="RQTE01000316">
    <property type="protein sequence ID" value="RZI00237.1"/>
    <property type="molecule type" value="Genomic_DNA"/>
</dbReference>
<feature type="transmembrane region" description="Helical" evidence="1">
    <location>
        <begin position="267"/>
        <end position="284"/>
    </location>
</feature>
<keyword evidence="1" id="KW-0472">Membrane</keyword>
<evidence type="ECO:0000313" key="3">
    <source>
        <dbReference type="EMBL" id="RZI00237.1"/>
    </source>
</evidence>
<dbReference type="Proteomes" id="UP000293854">
    <property type="component" value="Unassembled WGS sequence"/>
</dbReference>
<sequence length="342" mass="39706">MQVQTKRISELDFMRGFALLGIILTNIISMMQPPDLINQNQVNYLALIYYCVENKIFSICSFLFGVGFYIFINNAKQKGLNANKLFLRRLFFLAIFGIIHQFLQPGEALFIYAIFGLFLIPFFYLNKYINLVVGLVILIAFIYLNIKIILPLPYFILGLAAGQFELFIHIKTKILTLVTAVSGILSLASWTVLFKVHQLINNPMLVPHLSKKEADIFIQNRDIYDHLLIITSPFIAVFYVSLLLLLVRVDIIGKLLSPLRLYGRMALTNYIGQTLLIYVAILIFGKHHVDFMNTFWICLVIYIIQFIFSSIWLKYFKYGPLEYIWRLGTYWKIFSIKKSTSQ</sequence>
<feature type="transmembrane region" description="Helical" evidence="1">
    <location>
        <begin position="291"/>
        <end position="313"/>
    </location>
</feature>
<dbReference type="AlphaFoldDB" id="A0A4Q7CLQ6"/>
<dbReference type="Pfam" id="PF04235">
    <property type="entry name" value="DUF418"/>
    <property type="match status" value="1"/>
</dbReference>
<dbReference type="PANTHER" id="PTHR30590:SF3">
    <property type="entry name" value="HYPOTHETICAL MEMBRANE SPANNING PROTEIN"/>
    <property type="match status" value="1"/>
</dbReference>
<feature type="transmembrane region" description="Helical" evidence="1">
    <location>
        <begin position="174"/>
        <end position="194"/>
    </location>
</feature>
<reference evidence="3 4" key="1">
    <citation type="submission" date="2018-11" db="EMBL/GenBank/DDBJ databases">
        <title>Genomic profiling of Staphylococcus species from a Poultry farm system in KwaZulu-Natal, South Africa.</title>
        <authorList>
            <person name="Amoako D.G."/>
            <person name="Somboro A.M."/>
            <person name="Abia A.L.K."/>
            <person name="Bester L.A."/>
            <person name="Essack S.Y."/>
        </authorList>
    </citation>
    <scope>NUCLEOTIDE SEQUENCE [LARGE SCALE GENOMIC DNA]</scope>
    <source>
        <strain evidence="3 4">SA11</strain>
    </source>
</reference>
<feature type="transmembrane region" description="Helical" evidence="1">
    <location>
        <begin position="85"/>
        <end position="103"/>
    </location>
</feature>
<feature type="transmembrane region" description="Helical" evidence="1">
    <location>
        <begin position="227"/>
        <end position="247"/>
    </location>
</feature>
<feature type="transmembrane region" description="Helical" evidence="1">
    <location>
        <begin position="56"/>
        <end position="73"/>
    </location>
</feature>
<proteinExistence type="predicted"/>